<dbReference type="PANTHER" id="PTHR43747:SF4">
    <property type="entry name" value="FLAVIN-DEPENDENT TRYPTOPHAN HALOGENASE"/>
    <property type="match status" value="1"/>
</dbReference>
<dbReference type="SUPFAM" id="SSF51905">
    <property type="entry name" value="FAD/NAD(P)-binding domain"/>
    <property type="match status" value="1"/>
</dbReference>
<evidence type="ECO:0000256" key="1">
    <source>
        <dbReference type="PIRSR" id="PIRSR011396-1"/>
    </source>
</evidence>
<evidence type="ECO:0000313" key="4">
    <source>
        <dbReference type="Proteomes" id="UP000068447"/>
    </source>
</evidence>
<dbReference type="Gene3D" id="3.50.50.60">
    <property type="entry name" value="FAD/NAD(P)-binding domain"/>
    <property type="match status" value="1"/>
</dbReference>
<evidence type="ECO:0000256" key="2">
    <source>
        <dbReference type="PIRSR" id="PIRSR011396-2"/>
    </source>
</evidence>
<dbReference type="AlphaFoldDB" id="A0A0U2QRP6"/>
<feature type="binding site" evidence="2">
    <location>
        <begin position="13"/>
        <end position="16"/>
    </location>
    <ligand>
        <name>FAD</name>
        <dbReference type="ChEBI" id="CHEBI:57692"/>
    </ligand>
</feature>
<dbReference type="InterPro" id="IPR036188">
    <property type="entry name" value="FAD/NAD-bd_sf"/>
</dbReference>
<keyword evidence="2" id="KW-0285">Flavoprotein</keyword>
<dbReference type="Proteomes" id="UP000068447">
    <property type="component" value="Chromosome"/>
</dbReference>
<dbReference type="OrthoDB" id="7178350at2"/>
<dbReference type="InterPro" id="IPR006905">
    <property type="entry name" value="Flavin_halogenase"/>
</dbReference>
<reference evidence="3 4" key="1">
    <citation type="submission" date="2015-12" db="EMBL/GenBank/DDBJ databases">
        <title>Complete genome of Lacimicrobium alkaliphilum KCTC 32984.</title>
        <authorList>
            <person name="Kim S.-G."/>
            <person name="Lee Y.-J."/>
        </authorList>
    </citation>
    <scope>NUCLEOTIDE SEQUENCE [LARGE SCALE GENOMIC DNA]</scope>
    <source>
        <strain evidence="3 4">YelD216</strain>
    </source>
</reference>
<dbReference type="EMBL" id="CP013650">
    <property type="protein sequence ID" value="ALT00540.1"/>
    <property type="molecule type" value="Genomic_DNA"/>
</dbReference>
<feature type="active site" evidence="1">
    <location>
        <position position="79"/>
    </location>
</feature>
<feature type="binding site" evidence="2">
    <location>
        <position position="79"/>
    </location>
    <ligand>
        <name>7-chloro-L-tryptophan</name>
        <dbReference type="ChEBI" id="CHEBI:58713"/>
    </ligand>
</feature>
<keyword evidence="2" id="KW-0547">Nucleotide-binding</keyword>
<dbReference type="KEGG" id="lal:AT746_17600"/>
<dbReference type="GO" id="GO:0004497">
    <property type="term" value="F:monooxygenase activity"/>
    <property type="evidence" value="ECO:0007669"/>
    <property type="project" value="InterPro"/>
</dbReference>
<feature type="binding site" evidence="2">
    <location>
        <position position="342"/>
    </location>
    <ligand>
        <name>L-tryptophan</name>
        <dbReference type="ChEBI" id="CHEBI:57912"/>
    </ligand>
</feature>
<accession>A0A0U2QRP6</accession>
<dbReference type="GO" id="GO:0000166">
    <property type="term" value="F:nucleotide binding"/>
    <property type="evidence" value="ECO:0007669"/>
    <property type="project" value="UniProtKB-KW"/>
</dbReference>
<dbReference type="PIRSF" id="PIRSF011396">
    <property type="entry name" value="Trp_halogenase"/>
    <property type="match status" value="1"/>
</dbReference>
<sequence>MTEKLRKIIVLGGGSAGWMTAAALGKVLKNQYCQIQVIESEQIGTVGVGEATIPQIMLYNQLIGLDEDEFVRRTQGTFKLGIQFVDWHKPGSSYFHAFGDVGKNMEGVQFYHYWLKLRALGKAAPLDDYTLTSLACHEKRFMRSIDAGNSPLSNIAYAFHFDAGLFAKYLRELSQGWGVQRTEGKVVEVRQHDNGFIHSLLLEDGSEHEADFFIDCSGFRGLLIEQTLKTGFEDWSHWLPCDNAIAVPSANTKEPWPFTRASAQKAGWQWRIPLQHRVGNGHVYCSQFMSEDEATHILLKNLDGEPLAEPRRIRFKTGKRKQFWNKNCLAVGLAGGFMEPLESTSLHMVQAAISKLFSFFPDRQFAQADIDEFNRQMHFDYDRIRDFLILHYYATQRDDSPFWDYCRTMDVPEELTQKIEQFRSNGRVFRFNNEMFSDLSWFEVMLGQGIEPRGYHPLADIFSEQELARRLESIRGVIRKSVDYMPSHQEFIDQHCKARKVY</sequence>
<gene>
    <name evidence="3" type="ORF">AT746_17600</name>
</gene>
<feature type="binding site" evidence="2">
    <location>
        <position position="186"/>
    </location>
    <ligand>
        <name>FAD</name>
        <dbReference type="ChEBI" id="CHEBI:57692"/>
    </ligand>
</feature>
<dbReference type="InterPro" id="IPR050816">
    <property type="entry name" value="Flavin-dep_Halogenase_NPB"/>
</dbReference>
<name>A0A0U2QRP6_9ALTE</name>
<proteinExistence type="predicted"/>
<dbReference type="Pfam" id="PF04820">
    <property type="entry name" value="Trp_halogenase"/>
    <property type="match status" value="1"/>
</dbReference>
<organism evidence="3 4">
    <name type="scientific">Lacimicrobium alkaliphilum</name>
    <dbReference type="NCBI Taxonomy" id="1526571"/>
    <lineage>
        <taxon>Bacteria</taxon>
        <taxon>Pseudomonadati</taxon>
        <taxon>Pseudomonadota</taxon>
        <taxon>Gammaproteobacteria</taxon>
        <taxon>Alteromonadales</taxon>
        <taxon>Alteromonadaceae</taxon>
        <taxon>Lacimicrobium</taxon>
    </lineage>
</organism>
<dbReference type="InterPro" id="IPR033856">
    <property type="entry name" value="Trp_halogen"/>
</dbReference>
<dbReference type="RefSeq" id="WP_062484375.1">
    <property type="nucleotide sequence ID" value="NZ_CP013650.1"/>
</dbReference>
<evidence type="ECO:0000313" key="3">
    <source>
        <dbReference type="EMBL" id="ALT00540.1"/>
    </source>
</evidence>
<keyword evidence="2" id="KW-0274">FAD</keyword>
<protein>
    <submittedName>
        <fullName evidence="3">Tryptophan halogenase</fullName>
    </submittedName>
</protein>
<feature type="binding site" evidence="2">
    <location>
        <position position="333"/>
    </location>
    <ligand>
        <name>FAD</name>
        <dbReference type="ChEBI" id="CHEBI:57692"/>
    </ligand>
</feature>
<keyword evidence="4" id="KW-1185">Reference proteome</keyword>
<dbReference type="STRING" id="1526571.AT746_17600"/>
<dbReference type="PANTHER" id="PTHR43747">
    <property type="entry name" value="FAD-BINDING PROTEIN"/>
    <property type="match status" value="1"/>
</dbReference>